<dbReference type="InterPro" id="IPR032524">
    <property type="entry name" value="ABC_tran_C"/>
</dbReference>
<organism evidence="5 6">
    <name type="scientific">Aerophobetes bacterium</name>
    <dbReference type="NCBI Taxonomy" id="2030807"/>
    <lineage>
        <taxon>Bacteria</taxon>
        <taxon>Candidatus Aerophobota</taxon>
    </lineage>
</organism>
<evidence type="ECO:0000256" key="3">
    <source>
        <dbReference type="SAM" id="Coils"/>
    </source>
</evidence>
<feature type="domain" description="ABC transporter" evidence="4">
    <location>
        <begin position="290"/>
        <end position="507"/>
    </location>
</feature>
<keyword evidence="1" id="KW-0547">Nucleotide-binding</keyword>
<dbReference type="PROSITE" id="PS00211">
    <property type="entry name" value="ABC_TRANSPORTER_1"/>
    <property type="match status" value="2"/>
</dbReference>
<dbReference type="Pfam" id="PF16326">
    <property type="entry name" value="ABC_tran_CTD"/>
    <property type="match status" value="1"/>
</dbReference>
<accession>A0A2A4X5Z0</accession>
<dbReference type="InterPro" id="IPR003439">
    <property type="entry name" value="ABC_transporter-like_ATP-bd"/>
</dbReference>
<dbReference type="Pfam" id="PF00005">
    <property type="entry name" value="ABC_tran"/>
    <property type="match status" value="2"/>
</dbReference>
<gene>
    <name evidence="5" type="ORF">COB21_02350</name>
</gene>
<dbReference type="InterPro" id="IPR003593">
    <property type="entry name" value="AAA+_ATPase"/>
</dbReference>
<dbReference type="PANTHER" id="PTHR42855:SF1">
    <property type="entry name" value="ABC TRANSPORTER DOMAIN-CONTAINING PROTEIN"/>
    <property type="match status" value="1"/>
</dbReference>
<dbReference type="CDD" id="cd03221">
    <property type="entry name" value="ABCF_EF-3"/>
    <property type="match status" value="2"/>
</dbReference>
<name>A0A2A4X5Z0_UNCAE</name>
<dbReference type="InterPro" id="IPR017871">
    <property type="entry name" value="ABC_transporter-like_CS"/>
</dbReference>
<sequence>MSALLSLNNITKSIGPKQLFSGFSFSIHSGEKVGIIGPNGAGKSTLMKIMEGQESFDSGDIIRKKGITIGYSAQMPIIPEMPLIDYLKSVHSGMNNDEAELKAKQLLSLVGFTDYQACTTSLSGGWKKRLDIARALLTDPELLLLDEPTNHLDVESIEWLESFLIRLNSAVAIISHDRSFLEKVSNSTLEINPVYPGGLFQVKGSFHSFFEKKEDFLKAQEKKLASLKGKVKQETAWLNTTPQARTTKSKSRIENAYLLQEELSHLKQRNKKTRINLDFTSSHRQTRKLLTANNLSKSFGDKPLFSSLNILLTPQTRLGIVGANGCGKTTLLKMLSGQESATMGTIKTADGLNIVYFDQQREQLPLHLTLQEALSPSSDMVNYRGQSIHVAGWAKRFGFPSDNLQLPIKCLSGGQLARILIARLMLKEADLLFLDEPTNDLDIETLEVIEESLTSFKGALVIISHDRSLMKNLCNNLLHLNTDGTHTLYPTYELYEKSKKQSGKKKQVLRTDSSVKKKQVSLSYKESKELESIEATIEQIELSIETLTDQLSDSNDLSEYEKVGELSEQLNTLYERWQYLLDKKEGKL</sequence>
<dbReference type="InterPro" id="IPR051309">
    <property type="entry name" value="ABCF_ATPase"/>
</dbReference>
<evidence type="ECO:0000256" key="1">
    <source>
        <dbReference type="ARBA" id="ARBA00022741"/>
    </source>
</evidence>
<dbReference type="AlphaFoldDB" id="A0A2A4X5Z0"/>
<evidence type="ECO:0000259" key="4">
    <source>
        <dbReference type="PROSITE" id="PS50893"/>
    </source>
</evidence>
<dbReference type="Proteomes" id="UP000218775">
    <property type="component" value="Unassembled WGS sequence"/>
</dbReference>
<protein>
    <submittedName>
        <fullName evidence="5">ABC transporter ATP-binding protein</fullName>
    </submittedName>
</protein>
<reference evidence="6" key="1">
    <citation type="submission" date="2017-08" db="EMBL/GenBank/DDBJ databases">
        <title>A dynamic microbial community with high functional redundancy inhabits the cold, oxic subseafloor aquifer.</title>
        <authorList>
            <person name="Tully B.J."/>
            <person name="Wheat C.G."/>
            <person name="Glazer B.T."/>
            <person name="Huber J.A."/>
        </authorList>
    </citation>
    <scope>NUCLEOTIDE SEQUENCE [LARGE SCALE GENOMIC DNA]</scope>
</reference>
<dbReference type="GO" id="GO:0016887">
    <property type="term" value="F:ATP hydrolysis activity"/>
    <property type="evidence" value="ECO:0007669"/>
    <property type="project" value="InterPro"/>
</dbReference>
<evidence type="ECO:0000313" key="5">
    <source>
        <dbReference type="EMBL" id="PCI77916.1"/>
    </source>
</evidence>
<evidence type="ECO:0000256" key="2">
    <source>
        <dbReference type="ARBA" id="ARBA00022840"/>
    </source>
</evidence>
<proteinExistence type="predicted"/>
<dbReference type="SUPFAM" id="SSF52540">
    <property type="entry name" value="P-loop containing nucleoside triphosphate hydrolases"/>
    <property type="match status" value="2"/>
</dbReference>
<dbReference type="Gene3D" id="3.40.50.300">
    <property type="entry name" value="P-loop containing nucleotide triphosphate hydrolases"/>
    <property type="match status" value="2"/>
</dbReference>
<feature type="domain" description="ABC transporter" evidence="4">
    <location>
        <begin position="5"/>
        <end position="222"/>
    </location>
</feature>
<keyword evidence="2 5" id="KW-0067">ATP-binding</keyword>
<dbReference type="PROSITE" id="PS50893">
    <property type="entry name" value="ABC_TRANSPORTER_2"/>
    <property type="match status" value="2"/>
</dbReference>
<evidence type="ECO:0000313" key="6">
    <source>
        <dbReference type="Proteomes" id="UP000218775"/>
    </source>
</evidence>
<feature type="coiled-coil region" evidence="3">
    <location>
        <begin position="530"/>
        <end position="557"/>
    </location>
</feature>
<dbReference type="EMBL" id="NVUK01000011">
    <property type="protein sequence ID" value="PCI77916.1"/>
    <property type="molecule type" value="Genomic_DNA"/>
</dbReference>
<dbReference type="GO" id="GO:0003677">
    <property type="term" value="F:DNA binding"/>
    <property type="evidence" value="ECO:0007669"/>
    <property type="project" value="InterPro"/>
</dbReference>
<dbReference type="SMART" id="SM00382">
    <property type="entry name" value="AAA"/>
    <property type="match status" value="2"/>
</dbReference>
<dbReference type="GO" id="GO:0005524">
    <property type="term" value="F:ATP binding"/>
    <property type="evidence" value="ECO:0007669"/>
    <property type="project" value="UniProtKB-KW"/>
</dbReference>
<dbReference type="PANTHER" id="PTHR42855">
    <property type="entry name" value="ABC TRANSPORTER ATP-BINDING SUBUNIT"/>
    <property type="match status" value="1"/>
</dbReference>
<keyword evidence="3" id="KW-0175">Coiled coil</keyword>
<comment type="caution">
    <text evidence="5">The sequence shown here is derived from an EMBL/GenBank/DDBJ whole genome shotgun (WGS) entry which is preliminary data.</text>
</comment>
<dbReference type="InterPro" id="IPR027417">
    <property type="entry name" value="P-loop_NTPase"/>
</dbReference>